<feature type="domain" description="IrrE N-terminal-like" evidence="1">
    <location>
        <begin position="76"/>
        <end position="159"/>
    </location>
</feature>
<dbReference type="Gene3D" id="1.10.10.2910">
    <property type="match status" value="1"/>
</dbReference>
<dbReference type="EMBL" id="SRRP01000001">
    <property type="protein sequence ID" value="TGN92630.1"/>
    <property type="molecule type" value="Genomic_DNA"/>
</dbReference>
<protein>
    <submittedName>
        <fullName evidence="2">ImmA/IrrE family metallo-endopeptidase</fullName>
    </submittedName>
</protein>
<dbReference type="PANTHER" id="PTHR43236">
    <property type="entry name" value="ANTITOXIN HIGA1"/>
    <property type="match status" value="1"/>
</dbReference>
<proteinExistence type="predicted"/>
<evidence type="ECO:0000313" key="2">
    <source>
        <dbReference type="EMBL" id="TGN92630.1"/>
    </source>
</evidence>
<sequence length="286" mass="33980">MDELYTRISKSTKHVLYQYMKDHDISLLNYNFNYFFQYCIQKYQIQVISHHFSNHKIEGLTVIDELGISFSYEKDNPIVKQNFTLCHELGHFILEHEGNYFAESIDNQENLLEREANIFSAVVLMPDIVLLSKIYYSCDTFQHIQNSLDVSKQALFFRLLDLLREYYPEKENTIRQAIDAYIDGQNATLLLLFHSIKEHIIKEFNNYQTSLINKIELSVSKRGFVTSQEYPELLDQENWKTIKTCRKNLKVWLIYDRGKSIAYVWDKNKLTDKEAKQKAELKLLLM</sequence>
<keyword evidence="3" id="KW-1185">Reference proteome</keyword>
<name>A0A4Z1DZ18_9STRE</name>
<dbReference type="InterPro" id="IPR010359">
    <property type="entry name" value="IrrE_HExxH"/>
</dbReference>
<dbReference type="InterPro" id="IPR052345">
    <property type="entry name" value="Rad_response_metalloprotease"/>
</dbReference>
<evidence type="ECO:0000313" key="3">
    <source>
        <dbReference type="Proteomes" id="UP000297986"/>
    </source>
</evidence>
<dbReference type="AlphaFoldDB" id="A0A4Z1DZ18"/>
<dbReference type="Proteomes" id="UP000297986">
    <property type="component" value="Unassembled WGS sequence"/>
</dbReference>
<dbReference type="PANTHER" id="PTHR43236:SF2">
    <property type="entry name" value="BLL0069 PROTEIN"/>
    <property type="match status" value="1"/>
</dbReference>
<evidence type="ECO:0000259" key="1">
    <source>
        <dbReference type="Pfam" id="PF06114"/>
    </source>
</evidence>
<reference evidence="2 3" key="1">
    <citation type="submission" date="2019-04" db="EMBL/GenBank/DDBJ databases">
        <title>Genome sequencing of Streptococcus rubneri DSM 26920(T).</title>
        <authorList>
            <person name="Kook J.-K."/>
            <person name="Park S.-N."/>
            <person name="Lim Y.K."/>
        </authorList>
    </citation>
    <scope>NUCLEOTIDE SEQUENCE [LARGE SCALE GENOMIC DNA]</scope>
    <source>
        <strain evidence="2 3">DSM 26920</strain>
    </source>
</reference>
<dbReference type="OrthoDB" id="9816277at2"/>
<dbReference type="Pfam" id="PF06114">
    <property type="entry name" value="Peptidase_M78"/>
    <property type="match status" value="1"/>
</dbReference>
<gene>
    <name evidence="2" type="ORF">E5S68_06850</name>
</gene>
<dbReference type="RefSeq" id="WP_135782877.1">
    <property type="nucleotide sequence ID" value="NZ_MRXY01000003.1"/>
</dbReference>
<comment type="caution">
    <text evidence="2">The sequence shown here is derived from an EMBL/GenBank/DDBJ whole genome shotgun (WGS) entry which is preliminary data.</text>
</comment>
<accession>A0A4Z1DZ18</accession>
<organism evidence="2 3">
    <name type="scientific">Streptococcus rubneri</name>
    <dbReference type="NCBI Taxonomy" id="1234680"/>
    <lineage>
        <taxon>Bacteria</taxon>
        <taxon>Bacillati</taxon>
        <taxon>Bacillota</taxon>
        <taxon>Bacilli</taxon>
        <taxon>Lactobacillales</taxon>
        <taxon>Streptococcaceae</taxon>
        <taxon>Streptococcus</taxon>
    </lineage>
</organism>